<keyword evidence="2" id="KW-1185">Reference proteome</keyword>
<sequence length="126" mass="13936">MASKRRNLFHKNKKQETTEIEIGGDVCWWGGVDGRGGGPTAATPVQCCAALDGGWSSRVGRAVIVRLHQRLHRDILVCRESLAGRAFPQPAYFRQPDTFFITSRAESTSPASCSYRTCFGAYLQLE</sequence>
<dbReference type="EMBL" id="JBFDAA010000001">
    <property type="protein sequence ID" value="KAL1140562.1"/>
    <property type="molecule type" value="Genomic_DNA"/>
</dbReference>
<name>A0ABD0Z7L8_9HEMI</name>
<dbReference type="AlphaFoldDB" id="A0ABD0Z7L8"/>
<accession>A0ABD0Z7L8</accession>
<organism evidence="1 2">
    <name type="scientific">Ranatra chinensis</name>
    <dbReference type="NCBI Taxonomy" id="642074"/>
    <lineage>
        <taxon>Eukaryota</taxon>
        <taxon>Metazoa</taxon>
        <taxon>Ecdysozoa</taxon>
        <taxon>Arthropoda</taxon>
        <taxon>Hexapoda</taxon>
        <taxon>Insecta</taxon>
        <taxon>Pterygota</taxon>
        <taxon>Neoptera</taxon>
        <taxon>Paraneoptera</taxon>
        <taxon>Hemiptera</taxon>
        <taxon>Heteroptera</taxon>
        <taxon>Panheteroptera</taxon>
        <taxon>Nepomorpha</taxon>
        <taxon>Nepidae</taxon>
        <taxon>Ranatrinae</taxon>
        <taxon>Ranatra</taxon>
    </lineage>
</organism>
<evidence type="ECO:0000313" key="1">
    <source>
        <dbReference type="EMBL" id="KAL1140562.1"/>
    </source>
</evidence>
<proteinExistence type="predicted"/>
<gene>
    <name evidence="1" type="ORF">AAG570_000492</name>
</gene>
<comment type="caution">
    <text evidence="1">The sequence shown here is derived from an EMBL/GenBank/DDBJ whole genome shotgun (WGS) entry which is preliminary data.</text>
</comment>
<evidence type="ECO:0000313" key="2">
    <source>
        <dbReference type="Proteomes" id="UP001558652"/>
    </source>
</evidence>
<dbReference type="Proteomes" id="UP001558652">
    <property type="component" value="Unassembled WGS sequence"/>
</dbReference>
<reference evidence="1 2" key="1">
    <citation type="submission" date="2024-07" db="EMBL/GenBank/DDBJ databases">
        <title>Chromosome-level genome assembly of the water stick insect Ranatra chinensis (Heteroptera: Nepidae).</title>
        <authorList>
            <person name="Liu X."/>
        </authorList>
    </citation>
    <scope>NUCLEOTIDE SEQUENCE [LARGE SCALE GENOMIC DNA]</scope>
    <source>
        <strain evidence="1">Cailab_2021Rc</strain>
        <tissue evidence="1">Muscle</tissue>
    </source>
</reference>
<protein>
    <submittedName>
        <fullName evidence="1">Uncharacterized protein</fullName>
    </submittedName>
</protein>